<dbReference type="InterPro" id="IPR010982">
    <property type="entry name" value="Lambda_DNA-bd_dom_sf"/>
</dbReference>
<dbReference type="SUPFAM" id="SSF47413">
    <property type="entry name" value="lambda repressor-like DNA-binding domains"/>
    <property type="match status" value="1"/>
</dbReference>
<name>A0ABR8A110_9CYAN</name>
<dbReference type="PANTHER" id="PTHR40275:SF1">
    <property type="entry name" value="SSL7038 PROTEIN"/>
    <property type="match status" value="1"/>
</dbReference>
<evidence type="ECO:0000313" key="1">
    <source>
        <dbReference type="EMBL" id="MBD2189917.1"/>
    </source>
</evidence>
<evidence type="ECO:0000313" key="2">
    <source>
        <dbReference type="Proteomes" id="UP000642094"/>
    </source>
</evidence>
<dbReference type="NCBIfam" id="TIGR02684">
    <property type="entry name" value="dnstrm_HI1420"/>
    <property type="match status" value="1"/>
</dbReference>
<sequence length="101" mass="10948">MAIITTRWDSAEHLKTEEDIQLYLEACLEEAGDDPNAIIHAFSVIARAKNMSKLAKDAGLTREGLYKALSPDGNPTFATVTKVARALGFKLTVQPVIQSCG</sequence>
<reference evidence="1 2" key="1">
    <citation type="journal article" date="2020" name="ISME J.">
        <title>Comparative genomics reveals insights into cyanobacterial evolution and habitat adaptation.</title>
        <authorList>
            <person name="Chen M.Y."/>
            <person name="Teng W.K."/>
            <person name="Zhao L."/>
            <person name="Hu C.X."/>
            <person name="Zhou Y.K."/>
            <person name="Han B.P."/>
            <person name="Song L.R."/>
            <person name="Shu W.S."/>
        </authorList>
    </citation>
    <scope>NUCLEOTIDE SEQUENCE [LARGE SCALE GENOMIC DNA]</scope>
    <source>
        <strain evidence="1 2">FACHB-723</strain>
    </source>
</reference>
<dbReference type="PANTHER" id="PTHR40275">
    <property type="entry name" value="SSL7038 PROTEIN"/>
    <property type="match status" value="1"/>
</dbReference>
<dbReference type="EMBL" id="JACJQB010000060">
    <property type="protein sequence ID" value="MBD2189917.1"/>
    <property type="molecule type" value="Genomic_DNA"/>
</dbReference>
<keyword evidence="2" id="KW-1185">Reference proteome</keyword>
<dbReference type="Proteomes" id="UP000642094">
    <property type="component" value="Unassembled WGS sequence"/>
</dbReference>
<proteinExistence type="predicted"/>
<protein>
    <submittedName>
        <fullName evidence="1">Addiction module antidote protein</fullName>
    </submittedName>
</protein>
<dbReference type="Pfam" id="PF21716">
    <property type="entry name" value="dnstrm_HI1420"/>
    <property type="match status" value="1"/>
</dbReference>
<gene>
    <name evidence="1" type="ORF">H6F41_17440</name>
</gene>
<comment type="caution">
    <text evidence="1">The sequence shown here is derived from an EMBL/GenBank/DDBJ whole genome shotgun (WGS) entry which is preliminary data.</text>
</comment>
<organism evidence="1 2">
    <name type="scientific">Pseudanabaena mucicola FACHB-723</name>
    <dbReference type="NCBI Taxonomy" id="2692860"/>
    <lineage>
        <taxon>Bacteria</taxon>
        <taxon>Bacillati</taxon>
        <taxon>Cyanobacteriota</taxon>
        <taxon>Cyanophyceae</taxon>
        <taxon>Pseudanabaenales</taxon>
        <taxon>Pseudanabaenaceae</taxon>
        <taxon>Pseudanabaena</taxon>
    </lineage>
</organism>
<dbReference type="RefSeq" id="WP_190404728.1">
    <property type="nucleotide sequence ID" value="NZ_JACJQB010000060.1"/>
</dbReference>
<accession>A0ABR8A110</accession>
<dbReference type="InterPro" id="IPR014057">
    <property type="entry name" value="HI1420"/>
</dbReference>